<dbReference type="InterPro" id="IPR013857">
    <property type="entry name" value="NADH-UbQ_OxRdtase-assoc_prot30"/>
</dbReference>
<evidence type="ECO:0000256" key="2">
    <source>
        <dbReference type="SAM" id="MobiDB-lite"/>
    </source>
</evidence>
<dbReference type="InterPro" id="IPR039131">
    <property type="entry name" value="NDUFAF1"/>
</dbReference>
<gene>
    <name evidence="4" type="ORF">B0T17DRAFT_176908</name>
</gene>
<dbReference type="EMBL" id="JAULSR010000002">
    <property type="protein sequence ID" value="KAK0629102.1"/>
    <property type="molecule type" value="Genomic_DNA"/>
</dbReference>
<accession>A0AA39X862</accession>
<feature type="region of interest" description="Disordered" evidence="2">
    <location>
        <begin position="1"/>
        <end position="35"/>
    </location>
</feature>
<dbReference type="PANTHER" id="PTHR13194:SF19">
    <property type="entry name" value="NAD(P)-BINDING ROSSMANN-FOLD SUPERFAMILY PROTEIN"/>
    <property type="match status" value="1"/>
</dbReference>
<evidence type="ECO:0000313" key="5">
    <source>
        <dbReference type="Proteomes" id="UP001174934"/>
    </source>
</evidence>
<protein>
    <submittedName>
        <fullName evidence="4">Complex I intermediate-associated protein 30-domain-containing protein</fullName>
    </submittedName>
</protein>
<feature type="compositionally biased region" description="Basic and acidic residues" evidence="2">
    <location>
        <begin position="18"/>
        <end position="31"/>
    </location>
</feature>
<comment type="similarity">
    <text evidence="1">Belongs to the CIA30 family.</text>
</comment>
<feature type="domain" description="NADH:ubiquinone oxidoreductase intermediate-associated protein 30" evidence="3">
    <location>
        <begin position="18"/>
        <end position="179"/>
    </location>
</feature>
<name>A0AA39X862_9PEZI</name>
<dbReference type="PANTHER" id="PTHR13194">
    <property type="entry name" value="COMPLEX I INTERMEDIATE-ASSOCIATED PROTEIN 30"/>
    <property type="match status" value="1"/>
</dbReference>
<dbReference type="Pfam" id="PF08547">
    <property type="entry name" value="CIA30"/>
    <property type="match status" value="1"/>
</dbReference>
<organism evidence="4 5">
    <name type="scientific">Bombardia bombarda</name>
    <dbReference type="NCBI Taxonomy" id="252184"/>
    <lineage>
        <taxon>Eukaryota</taxon>
        <taxon>Fungi</taxon>
        <taxon>Dikarya</taxon>
        <taxon>Ascomycota</taxon>
        <taxon>Pezizomycotina</taxon>
        <taxon>Sordariomycetes</taxon>
        <taxon>Sordariomycetidae</taxon>
        <taxon>Sordariales</taxon>
        <taxon>Lasiosphaeriaceae</taxon>
        <taxon>Bombardia</taxon>
    </lineage>
</organism>
<dbReference type="InterPro" id="IPR008979">
    <property type="entry name" value="Galactose-bd-like_sf"/>
</dbReference>
<reference evidence="4" key="1">
    <citation type="submission" date="2023-06" db="EMBL/GenBank/DDBJ databases">
        <title>Genome-scale phylogeny and comparative genomics of the fungal order Sordariales.</title>
        <authorList>
            <consortium name="Lawrence Berkeley National Laboratory"/>
            <person name="Hensen N."/>
            <person name="Bonometti L."/>
            <person name="Westerberg I."/>
            <person name="Brannstrom I.O."/>
            <person name="Guillou S."/>
            <person name="Cros-Aarteil S."/>
            <person name="Calhoun S."/>
            <person name="Haridas S."/>
            <person name="Kuo A."/>
            <person name="Mondo S."/>
            <person name="Pangilinan J."/>
            <person name="Riley R."/>
            <person name="LaButti K."/>
            <person name="Andreopoulos B."/>
            <person name="Lipzen A."/>
            <person name="Chen C."/>
            <person name="Yanf M."/>
            <person name="Daum C."/>
            <person name="Ng V."/>
            <person name="Clum A."/>
            <person name="Steindorff A."/>
            <person name="Ohm R."/>
            <person name="Martin F."/>
            <person name="Silar P."/>
            <person name="Natvig D."/>
            <person name="Lalanne C."/>
            <person name="Gautier V."/>
            <person name="Ament-velasquez S.L."/>
            <person name="Kruys A."/>
            <person name="Hutchinson M.I."/>
            <person name="Powell A.J."/>
            <person name="Barry K."/>
            <person name="Miller A.N."/>
            <person name="Grigoriev I.V."/>
            <person name="Debuchy R."/>
            <person name="Gladieux P."/>
            <person name="Thoren M.H."/>
            <person name="Johannesson H."/>
        </authorList>
    </citation>
    <scope>NUCLEOTIDE SEQUENCE</scope>
    <source>
        <strain evidence="4">SMH3391-2</strain>
    </source>
</reference>
<dbReference type="GO" id="GO:0010257">
    <property type="term" value="P:NADH dehydrogenase complex assembly"/>
    <property type="evidence" value="ECO:0007669"/>
    <property type="project" value="TreeGrafter"/>
</dbReference>
<evidence type="ECO:0000259" key="3">
    <source>
        <dbReference type="Pfam" id="PF08547"/>
    </source>
</evidence>
<proteinExistence type="inferred from homology"/>
<keyword evidence="5" id="KW-1185">Reference proteome</keyword>
<dbReference type="SUPFAM" id="SSF49785">
    <property type="entry name" value="Galactose-binding domain-like"/>
    <property type="match status" value="1"/>
</dbReference>
<sequence length="243" mass="26342">MAHASETALFGGPSRPWKTHDWTSSDDRVRGGESVSTLTVDQQTGAATFSGHLDITALGGAGFASQRTVDDHPDFNLSGYDSLYLDIPESDGKKYTLVLKDTVLSKRPDGREQSTVSWEHDFHGDSGRQVVLRFADFKPTYRGKPKDDAEPLDWSAVKRVSIMIRSFFGQQEGDFNLVISSITAHAKDDDAASPSAAAAMARVDSCITESSIRKEAAAVGVEPQGGNRVTAFVAKTLCWRSRG</sequence>
<dbReference type="Proteomes" id="UP001174934">
    <property type="component" value="Unassembled WGS sequence"/>
</dbReference>
<evidence type="ECO:0000256" key="1">
    <source>
        <dbReference type="ARBA" id="ARBA00007884"/>
    </source>
</evidence>
<comment type="caution">
    <text evidence="4">The sequence shown here is derived from an EMBL/GenBank/DDBJ whole genome shotgun (WGS) entry which is preliminary data.</text>
</comment>
<dbReference type="AlphaFoldDB" id="A0AA39X862"/>
<dbReference type="GO" id="GO:0051082">
    <property type="term" value="F:unfolded protein binding"/>
    <property type="evidence" value="ECO:0007669"/>
    <property type="project" value="TreeGrafter"/>
</dbReference>
<evidence type="ECO:0000313" key="4">
    <source>
        <dbReference type="EMBL" id="KAK0629102.1"/>
    </source>
</evidence>